<comment type="caution">
    <text evidence="2">The sequence shown here is derived from an EMBL/GenBank/DDBJ whole genome shotgun (WGS) entry which is preliminary data.</text>
</comment>
<gene>
    <name evidence="2" type="ORF">EYB53_003000</name>
</gene>
<evidence type="ECO:0000313" key="3">
    <source>
        <dbReference type="Proteomes" id="UP001193081"/>
    </source>
</evidence>
<dbReference type="Pfam" id="PF17164">
    <property type="entry name" value="DUF5122"/>
    <property type="match status" value="9"/>
</dbReference>
<accession>A0ABS4D5G2</accession>
<evidence type="ECO:0008006" key="4">
    <source>
        <dbReference type="Google" id="ProtNLM"/>
    </source>
</evidence>
<dbReference type="Gene3D" id="2.80.10.50">
    <property type="match status" value="6"/>
</dbReference>
<organism evidence="2 3">
    <name type="scientific">Candidatus Chloroploca mongolica</name>
    <dbReference type="NCBI Taxonomy" id="2528176"/>
    <lineage>
        <taxon>Bacteria</taxon>
        <taxon>Bacillati</taxon>
        <taxon>Chloroflexota</taxon>
        <taxon>Chloroflexia</taxon>
        <taxon>Chloroflexales</taxon>
        <taxon>Chloroflexineae</taxon>
        <taxon>Oscillochloridaceae</taxon>
        <taxon>Candidatus Chloroploca</taxon>
    </lineage>
</organism>
<evidence type="ECO:0000256" key="1">
    <source>
        <dbReference type="SAM" id="SignalP"/>
    </source>
</evidence>
<dbReference type="Proteomes" id="UP001193081">
    <property type="component" value="Unassembled WGS sequence"/>
</dbReference>
<proteinExistence type="predicted"/>
<sequence length="927" mass="98457">MKRLMLIFFIASAILLQSTASLQAVQSQEHPASLAQMSQLPLLDPTFAPRFEVEGTVEAVVVQPDHKIILAGSFQTVNGELRDGIARLNPDGTLDQSFRLTAPLILGSPMFRTLTLLADGKLVVGGSFSMMGSDDQFRHHVARLDADGRLDETFIADVNGSLYTLLEQPDGKLVVGGEFTQVAGEDRQNLARLNADGSLDPSFGIGEGADGAVYALAQQTDGKLLLGGMFRNFNGTAAYYLARLESDGTRDATFAVNANDTVYAIAVQPDGKIVFGGAFNAVNDVTRFALARVQPDGTLDDLNPGMFYEVKSILALADNSLVLGGWFSSIIFGGRPIYHDARMALVNNEGSLANIVTFDGQPTEVKTLAARSDGLIIAGGNFRNLVKFEGFPVIYRHSLAMLTPSLEMIGNFEVIVANPGHVQQIVPLANGEVLVVGAFSLVNGMPQIAAARLSREGDFDAAFVPPFRRSSNQVSSAIALPDGSYLLGGNFTDNYTDQDLVGQTLVLVDQRGALLPFPRYGLPFPTLLLDTNGRILVGGWGGLFRLLADGTLDDSFATDSAPGSGTEPDGMPGRINALLELPNGQLIVAGKFSSFASEARSTIVRLNANGTLDTTFVSPTFETLNPSFSPPEAYAVALQGAQVLVGSNAFVQSGEESLRSLVRLGADGALDPTFANPFGNNGGEVRALHTLSDGSIMVGGTLQIVAATQIYNHIFQLQPNGQRNPAFGVGVTSFFGFGTGIYDIALTTDNRLLIGGLFPELEDLPRLSFGGYILQESAEATIEPEREATLTIPDDGIDYLFPSGTFTETVTFTHTPQPTTNLPATGGLRGSGYAFTLTAVATSSGAPTQPAPGQAFTLTLEPLEVGSLIPATCGLWRWDEASSTWTQDGITSSVSEDGTRLTATISHLSLFAVLGESHQVYLPFAQR</sequence>
<evidence type="ECO:0000313" key="2">
    <source>
        <dbReference type="EMBL" id="MBP1464670.1"/>
    </source>
</evidence>
<feature type="chain" id="PRO_5046267474" description="Delta-60 repeat domain-containing protein" evidence="1">
    <location>
        <begin position="24"/>
        <end position="927"/>
    </location>
</feature>
<name>A0ABS4D5G2_9CHLR</name>
<keyword evidence="3" id="KW-1185">Reference proteome</keyword>
<dbReference type="InterPro" id="IPR013431">
    <property type="entry name" value="Delta_60_rpt"/>
</dbReference>
<dbReference type="PANTHER" id="PTHR31778:SF2">
    <property type="entry name" value="BUD SITE SELECTION PROTEIN RAX2"/>
    <property type="match status" value="1"/>
</dbReference>
<protein>
    <recommendedName>
        <fullName evidence="4">Delta-60 repeat domain-containing protein</fullName>
    </recommendedName>
</protein>
<feature type="signal peptide" evidence="1">
    <location>
        <begin position="1"/>
        <end position="23"/>
    </location>
</feature>
<dbReference type="PANTHER" id="PTHR31778">
    <property type="entry name" value="BUD SITE SELECTION PROTEIN RAX2"/>
    <property type="match status" value="1"/>
</dbReference>
<dbReference type="NCBIfam" id="TIGR02608">
    <property type="entry name" value="delta_60_rpt"/>
    <property type="match status" value="9"/>
</dbReference>
<reference evidence="2 3" key="1">
    <citation type="submission" date="2021-03" db="EMBL/GenBank/DDBJ databases">
        <authorList>
            <person name="Grouzdev D.S."/>
        </authorList>
    </citation>
    <scope>NUCLEOTIDE SEQUENCE [LARGE SCALE GENOMIC DNA]</scope>
    <source>
        <strain evidence="2 3">M50-1</strain>
    </source>
</reference>
<dbReference type="SUPFAM" id="SSF63829">
    <property type="entry name" value="Calcium-dependent phosphotriesterase"/>
    <property type="match status" value="3"/>
</dbReference>
<dbReference type="RefSeq" id="WP_209949575.1">
    <property type="nucleotide sequence ID" value="NZ_SIJK02000003.1"/>
</dbReference>
<dbReference type="EMBL" id="SIJK02000003">
    <property type="protein sequence ID" value="MBP1464670.1"/>
    <property type="molecule type" value="Genomic_DNA"/>
</dbReference>
<keyword evidence="1" id="KW-0732">Signal</keyword>